<protein>
    <submittedName>
        <fullName evidence="2">Uncharacterized protein</fullName>
    </submittedName>
</protein>
<keyword evidence="1" id="KW-0472">Membrane</keyword>
<name>U4TRK0_9LACO</name>
<keyword evidence="1" id="KW-0812">Transmembrane</keyword>
<dbReference type="Proteomes" id="UP000030647">
    <property type="component" value="Unassembled WGS sequence"/>
</dbReference>
<gene>
    <name evidence="2" type="ORF">L248_1177</name>
</gene>
<proteinExistence type="predicted"/>
<sequence length="96" mass="10263">MGPSTESGESIMIYEGIALVLLAVQLLASRKKSLGMGIVNIVAFIAFTAVILQLLLVRITAPNWRIATVIGIVIVGVGWTAWLIVQLIRPVHQSAA</sequence>
<reference evidence="3" key="1">
    <citation type="journal article" date="2013" name="Genome Announc.">
        <title>Whole-Genome Sequencing of Lactobacillus shenzhenensis Strain LY-73T.</title>
        <authorList>
            <person name="Lin Z."/>
            <person name="Liu Z."/>
            <person name="Yang R."/>
            <person name="Zou Y."/>
            <person name="Wan D."/>
            <person name="Chen J."/>
            <person name="Guo M."/>
            <person name="Zhao J."/>
            <person name="Fang C."/>
            <person name="Yang R."/>
            <person name="Liu F."/>
        </authorList>
    </citation>
    <scope>NUCLEOTIDE SEQUENCE [LARGE SCALE GENOMIC DNA]</scope>
    <source>
        <strain evidence="3">LY-73</strain>
    </source>
</reference>
<feature type="transmembrane region" description="Helical" evidence="1">
    <location>
        <begin position="41"/>
        <end position="60"/>
    </location>
</feature>
<organism evidence="2 3">
    <name type="scientific">Schleiferilactobacillus shenzhenensis LY-73</name>
    <dbReference type="NCBI Taxonomy" id="1231336"/>
    <lineage>
        <taxon>Bacteria</taxon>
        <taxon>Bacillati</taxon>
        <taxon>Bacillota</taxon>
        <taxon>Bacilli</taxon>
        <taxon>Lactobacillales</taxon>
        <taxon>Lactobacillaceae</taxon>
        <taxon>Schleiferilactobacillus</taxon>
    </lineage>
</organism>
<accession>U4TRK0</accession>
<keyword evidence="3" id="KW-1185">Reference proteome</keyword>
<dbReference type="HOGENOM" id="CLU_2356236_0_0_9"/>
<feature type="transmembrane region" description="Helical" evidence="1">
    <location>
        <begin position="12"/>
        <end position="29"/>
    </location>
</feature>
<evidence type="ECO:0000313" key="2">
    <source>
        <dbReference type="EMBL" id="ERL66085.1"/>
    </source>
</evidence>
<evidence type="ECO:0000256" key="1">
    <source>
        <dbReference type="SAM" id="Phobius"/>
    </source>
</evidence>
<dbReference type="EMBL" id="KI271583">
    <property type="protein sequence ID" value="ERL66085.1"/>
    <property type="molecule type" value="Genomic_DNA"/>
</dbReference>
<evidence type="ECO:0000313" key="3">
    <source>
        <dbReference type="Proteomes" id="UP000030647"/>
    </source>
</evidence>
<keyword evidence="1" id="KW-1133">Transmembrane helix</keyword>
<dbReference type="AlphaFoldDB" id="U4TRK0"/>
<feature type="transmembrane region" description="Helical" evidence="1">
    <location>
        <begin position="66"/>
        <end position="85"/>
    </location>
</feature>